<name>C7R123_JONDD</name>
<dbReference type="HOGENOM" id="CLU_034085_3_0_11"/>
<dbReference type="OrthoDB" id="5177647at2"/>
<gene>
    <name evidence="8" type="ordered locus">Jden_2110</name>
</gene>
<keyword evidence="3" id="KW-0378">Hydrolase</keyword>
<keyword evidence="6" id="KW-0732">Signal</keyword>
<feature type="signal peptide" evidence="6">
    <location>
        <begin position="1"/>
        <end position="32"/>
    </location>
</feature>
<dbReference type="KEGG" id="jde:Jden_2110"/>
<dbReference type="EMBL" id="CP001706">
    <property type="protein sequence ID" value="ACV09747.1"/>
    <property type="molecule type" value="Genomic_DNA"/>
</dbReference>
<evidence type="ECO:0000313" key="9">
    <source>
        <dbReference type="Proteomes" id="UP000000628"/>
    </source>
</evidence>
<dbReference type="PANTHER" id="PTHR47359">
    <property type="entry name" value="PEPTIDOGLYCAN DL-ENDOPEPTIDASE CWLO"/>
    <property type="match status" value="1"/>
</dbReference>
<dbReference type="InterPro" id="IPR038765">
    <property type="entry name" value="Papain-like_cys_pep_sf"/>
</dbReference>
<proteinExistence type="inferred from homology"/>
<dbReference type="eggNOG" id="COG0791">
    <property type="taxonomic scope" value="Bacteria"/>
</dbReference>
<dbReference type="PROSITE" id="PS51935">
    <property type="entry name" value="NLPC_P60"/>
    <property type="match status" value="1"/>
</dbReference>
<dbReference type="eggNOG" id="COG3170">
    <property type="taxonomic scope" value="Bacteria"/>
</dbReference>
<accession>C7R123</accession>
<feature type="compositionally biased region" description="Pro residues" evidence="5">
    <location>
        <begin position="296"/>
        <end position="308"/>
    </location>
</feature>
<dbReference type="SUPFAM" id="SSF54001">
    <property type="entry name" value="Cysteine proteinases"/>
    <property type="match status" value="1"/>
</dbReference>
<dbReference type="GO" id="GO:0006508">
    <property type="term" value="P:proteolysis"/>
    <property type="evidence" value="ECO:0007669"/>
    <property type="project" value="UniProtKB-KW"/>
</dbReference>
<feature type="domain" description="NlpC/P60" evidence="7">
    <location>
        <begin position="369"/>
        <end position="491"/>
    </location>
</feature>
<organism evidence="8 9">
    <name type="scientific">Jonesia denitrificans (strain ATCC 14870 / DSM 20603 / BCRC 15368 / CIP 55.134 / JCM 11481 / NBRC 15587 / NCTC 10816 / Prevot 55134)</name>
    <name type="common">Listeria denitrificans</name>
    <dbReference type="NCBI Taxonomy" id="471856"/>
    <lineage>
        <taxon>Bacteria</taxon>
        <taxon>Bacillati</taxon>
        <taxon>Actinomycetota</taxon>
        <taxon>Actinomycetes</taxon>
        <taxon>Micrococcales</taxon>
        <taxon>Jonesiaceae</taxon>
        <taxon>Jonesia</taxon>
    </lineage>
</organism>
<dbReference type="GO" id="GO:0008234">
    <property type="term" value="F:cysteine-type peptidase activity"/>
    <property type="evidence" value="ECO:0007669"/>
    <property type="project" value="UniProtKB-KW"/>
</dbReference>
<feature type="region of interest" description="Disordered" evidence="5">
    <location>
        <begin position="181"/>
        <end position="200"/>
    </location>
</feature>
<dbReference type="Pfam" id="PF00877">
    <property type="entry name" value="NLPC_P60"/>
    <property type="match status" value="1"/>
</dbReference>
<dbReference type="Gene3D" id="3.90.1720.10">
    <property type="entry name" value="endopeptidase domain like (from Nostoc punctiforme)"/>
    <property type="match status" value="1"/>
</dbReference>
<keyword evidence="4" id="KW-0788">Thiol protease</keyword>
<evidence type="ECO:0000256" key="6">
    <source>
        <dbReference type="SAM" id="SignalP"/>
    </source>
</evidence>
<evidence type="ECO:0000256" key="2">
    <source>
        <dbReference type="ARBA" id="ARBA00022670"/>
    </source>
</evidence>
<sequence>MTSPGTPHRRRRAITAALVCALTATVATPAGADPTDDPSPSESITTRAHDVAALDVEIAQLEQQVDDAYTAVISAGEDYLVAEQEFHEQEQFADSARQRALEARERADASRIFVARMARESSRSSYVLDTLSALLTSNGLDQAITEANALEAVTDKADQRIQQFQADQVVADVLERAANDATQEARAKRDAASEALQHSQVLQTQAEAQAAQAQTQREDLLAQLAEARQTSIAQEQARQERLAQERAEREAQEARDRIEREEQDRDGVTVGEVPRPGDNDAPNTPDPTPTRTQDPDPQPTRTPTPDPAPTRTQDPDPQPTRTPTPDPTPTRTPTPDPTPTRNPDPEPTKAPEPAPPSSDLGKGTSVGSAAQGRAAVAAAKKRIGKPYKLGGSGPTYFDCSGLTSTAWAEAGVSITRTSRSQYQRVKKISMSNMRPGDLLFWGSNTSNPSTIYHVAMYVGGGQMIEAARPGIPVKITSVRYDTQLFPYAGRP</sequence>
<dbReference type="RefSeq" id="WP_015772375.1">
    <property type="nucleotide sequence ID" value="NC_013174.1"/>
</dbReference>
<evidence type="ECO:0000313" key="8">
    <source>
        <dbReference type="EMBL" id="ACV09747.1"/>
    </source>
</evidence>
<comment type="similarity">
    <text evidence="1">Belongs to the peptidase C40 family.</text>
</comment>
<feature type="region of interest" description="Disordered" evidence="5">
    <location>
        <begin position="235"/>
        <end position="369"/>
    </location>
</feature>
<evidence type="ECO:0000256" key="5">
    <source>
        <dbReference type="SAM" id="MobiDB-lite"/>
    </source>
</evidence>
<feature type="compositionally biased region" description="Pro residues" evidence="5">
    <location>
        <begin position="316"/>
        <end position="342"/>
    </location>
</feature>
<feature type="compositionally biased region" description="Basic and acidic residues" evidence="5">
    <location>
        <begin position="181"/>
        <end position="192"/>
    </location>
</feature>
<protein>
    <submittedName>
        <fullName evidence="8">NLP/P60 protein</fullName>
    </submittedName>
</protein>
<dbReference type="AlphaFoldDB" id="C7R123"/>
<evidence type="ECO:0000256" key="4">
    <source>
        <dbReference type="ARBA" id="ARBA00022807"/>
    </source>
</evidence>
<dbReference type="PANTHER" id="PTHR47359:SF3">
    <property type="entry name" value="NLP_P60 DOMAIN-CONTAINING PROTEIN-RELATED"/>
    <property type="match status" value="1"/>
</dbReference>
<evidence type="ECO:0000259" key="7">
    <source>
        <dbReference type="PROSITE" id="PS51935"/>
    </source>
</evidence>
<keyword evidence="9" id="KW-1185">Reference proteome</keyword>
<reference evidence="8 9" key="1">
    <citation type="journal article" date="2009" name="Stand. Genomic Sci.">
        <title>Complete genome sequence of Jonesia denitrificans type strain (Prevot 55134).</title>
        <authorList>
            <person name="Pukall R."/>
            <person name="Gehrich-Schroter G."/>
            <person name="Lapidus A."/>
            <person name="Nolan M."/>
            <person name="Glavina Del Rio T."/>
            <person name="Lucas S."/>
            <person name="Chen F."/>
            <person name="Tice H."/>
            <person name="Pitluck S."/>
            <person name="Cheng J.F."/>
            <person name="Copeland A."/>
            <person name="Saunders E."/>
            <person name="Brettin T."/>
            <person name="Detter J.C."/>
            <person name="Bruce D."/>
            <person name="Goodwin L."/>
            <person name="Pati A."/>
            <person name="Ivanova N."/>
            <person name="Mavromatis K."/>
            <person name="Ovchinnikova G."/>
            <person name="Chen A."/>
            <person name="Palaniappan K."/>
            <person name="Land M."/>
            <person name="Hauser L."/>
            <person name="Chang Y.J."/>
            <person name="Jeffries C.D."/>
            <person name="Chain P."/>
            <person name="Goker M."/>
            <person name="Bristow J."/>
            <person name="Eisen J.A."/>
            <person name="Markowitz V."/>
            <person name="Hugenholtz P."/>
            <person name="Kyrpides N.C."/>
            <person name="Klenk H.P."/>
            <person name="Han C."/>
        </authorList>
    </citation>
    <scope>NUCLEOTIDE SEQUENCE [LARGE SCALE GENOMIC DNA]</scope>
    <source>
        <strain evidence="9">ATCC 14870 / DSM 20603 / BCRC 15368 / CIP 55.134 / JCM 11481 / NBRC 15587 / NCTC 10816 / Prevot 55134</strain>
    </source>
</reference>
<dbReference type="Proteomes" id="UP000000628">
    <property type="component" value="Chromosome"/>
</dbReference>
<dbReference type="STRING" id="471856.Jden_2110"/>
<evidence type="ECO:0000256" key="1">
    <source>
        <dbReference type="ARBA" id="ARBA00007074"/>
    </source>
</evidence>
<dbReference type="InterPro" id="IPR000064">
    <property type="entry name" value="NLP_P60_dom"/>
</dbReference>
<evidence type="ECO:0000256" key="3">
    <source>
        <dbReference type="ARBA" id="ARBA00022801"/>
    </source>
</evidence>
<dbReference type="InterPro" id="IPR051794">
    <property type="entry name" value="PG_Endopeptidase_C40"/>
</dbReference>
<feature type="chain" id="PRO_5002983419" evidence="6">
    <location>
        <begin position="33"/>
        <end position="491"/>
    </location>
</feature>
<keyword evidence="2" id="KW-0645">Protease</keyword>
<feature type="compositionally biased region" description="Basic and acidic residues" evidence="5">
    <location>
        <begin position="237"/>
        <end position="267"/>
    </location>
</feature>